<feature type="transmembrane region" description="Helical" evidence="1">
    <location>
        <begin position="62"/>
        <end position="90"/>
    </location>
</feature>
<dbReference type="AlphaFoldDB" id="A0A7Z0ILS9"/>
<keyword evidence="1" id="KW-0812">Transmembrane</keyword>
<keyword evidence="1" id="KW-0472">Membrane</keyword>
<evidence type="ECO:0000256" key="1">
    <source>
        <dbReference type="SAM" id="Phobius"/>
    </source>
</evidence>
<evidence type="ECO:0000313" key="2">
    <source>
        <dbReference type="EMBL" id="NYI71989.1"/>
    </source>
</evidence>
<dbReference type="RefSeq" id="WP_179445742.1">
    <property type="nucleotide sequence ID" value="NZ_JACBZS010000001.1"/>
</dbReference>
<name>A0A7Z0ILS9_9ACTN</name>
<protein>
    <submittedName>
        <fullName evidence="2">Putative membrane protein YphA (DoxX/SURF4 family)</fullName>
    </submittedName>
</protein>
<reference evidence="2 3" key="1">
    <citation type="submission" date="2020-07" db="EMBL/GenBank/DDBJ databases">
        <title>Sequencing the genomes of 1000 actinobacteria strains.</title>
        <authorList>
            <person name="Klenk H.-P."/>
        </authorList>
    </citation>
    <scope>NUCLEOTIDE SEQUENCE [LARGE SCALE GENOMIC DNA]</scope>
    <source>
        <strain evidence="2 3">DSM 103164</strain>
    </source>
</reference>
<comment type="caution">
    <text evidence="2">The sequence shown here is derived from an EMBL/GenBank/DDBJ whole genome shotgun (WGS) entry which is preliminary data.</text>
</comment>
<evidence type="ECO:0000313" key="3">
    <source>
        <dbReference type="Proteomes" id="UP000527616"/>
    </source>
</evidence>
<feature type="transmembrane region" description="Helical" evidence="1">
    <location>
        <begin position="110"/>
        <end position="131"/>
    </location>
</feature>
<gene>
    <name evidence="2" type="ORF">GGQ54_002549</name>
</gene>
<dbReference type="EMBL" id="JACBZS010000001">
    <property type="protein sequence ID" value="NYI71989.1"/>
    <property type="molecule type" value="Genomic_DNA"/>
</dbReference>
<keyword evidence="1" id="KW-1133">Transmembrane helix</keyword>
<accession>A0A7Z0ILS9</accession>
<dbReference type="Proteomes" id="UP000527616">
    <property type="component" value="Unassembled WGS sequence"/>
</dbReference>
<organism evidence="2 3">
    <name type="scientific">Naumannella cuiyingiana</name>
    <dbReference type="NCBI Taxonomy" id="1347891"/>
    <lineage>
        <taxon>Bacteria</taxon>
        <taxon>Bacillati</taxon>
        <taxon>Actinomycetota</taxon>
        <taxon>Actinomycetes</taxon>
        <taxon>Propionibacteriales</taxon>
        <taxon>Propionibacteriaceae</taxon>
        <taxon>Naumannella</taxon>
    </lineage>
</organism>
<keyword evidence="3" id="KW-1185">Reference proteome</keyword>
<sequence length="147" mass="15496">MSIVQLPARLAAGAFILNSGLGKKDLPDAAIEHLQQMGATGVPLLKDLTPEQFRTFIVVTEIGLGAALLVPIVPGWLAGGALAAFSGGLLNMYRKTPGLTVDGIRPTQEGTAIAKDIFLFGIAGTLILDSVRSRAVKKLRRKLHKDG</sequence>
<proteinExistence type="predicted"/>